<accession>A0ABU8NLF4</accession>
<keyword evidence="1" id="KW-0472">Membrane</keyword>
<evidence type="ECO:0000313" key="2">
    <source>
        <dbReference type="EMBL" id="MEJ2902320.1"/>
    </source>
</evidence>
<comment type="caution">
    <text evidence="2">The sequence shown here is derived from an EMBL/GenBank/DDBJ whole genome shotgun (WGS) entry which is preliminary data.</text>
</comment>
<reference evidence="2 3" key="1">
    <citation type="submission" date="2024-03" db="EMBL/GenBank/DDBJ databases">
        <title>Sequence of Lycoming College Course Isolates.</title>
        <authorList>
            <person name="Plotts O."/>
            <person name="Newman J."/>
        </authorList>
    </citation>
    <scope>NUCLEOTIDE SEQUENCE [LARGE SCALE GENOMIC DNA]</scope>
    <source>
        <strain evidence="2 3">CJB-3</strain>
    </source>
</reference>
<proteinExistence type="predicted"/>
<evidence type="ECO:0000256" key="1">
    <source>
        <dbReference type="SAM" id="Phobius"/>
    </source>
</evidence>
<evidence type="ECO:0000313" key="3">
    <source>
        <dbReference type="Proteomes" id="UP001378956"/>
    </source>
</evidence>
<keyword evidence="1" id="KW-1133">Transmembrane helix</keyword>
<organism evidence="2 3">
    <name type="scientific">Pedobacter panaciterrae</name>
    <dbReference type="NCBI Taxonomy" id="363849"/>
    <lineage>
        <taxon>Bacteria</taxon>
        <taxon>Pseudomonadati</taxon>
        <taxon>Bacteroidota</taxon>
        <taxon>Sphingobacteriia</taxon>
        <taxon>Sphingobacteriales</taxon>
        <taxon>Sphingobacteriaceae</taxon>
        <taxon>Pedobacter</taxon>
    </lineage>
</organism>
<keyword evidence="1" id="KW-0812">Transmembrane</keyword>
<feature type="transmembrane region" description="Helical" evidence="1">
    <location>
        <begin position="49"/>
        <end position="75"/>
    </location>
</feature>
<dbReference type="EMBL" id="JBBEUB010000002">
    <property type="protein sequence ID" value="MEJ2902320.1"/>
    <property type="molecule type" value="Genomic_DNA"/>
</dbReference>
<gene>
    <name evidence="2" type="ORF">WAE58_07780</name>
</gene>
<dbReference type="Proteomes" id="UP001378956">
    <property type="component" value="Unassembled WGS sequence"/>
</dbReference>
<name>A0ABU8NLF4_9SPHI</name>
<sequence>MKYFLIGVLCFALMSALPLLWNHFSFVELGFLFPYLQKKTFEGVEGSSFMISFISLNLLYDLAIVAIFVWMLTYLKTATKNYS</sequence>
<keyword evidence="3" id="KW-1185">Reference proteome</keyword>
<dbReference type="RefSeq" id="WP_172662699.1">
    <property type="nucleotide sequence ID" value="NZ_JABMKW010000020.1"/>
</dbReference>
<protein>
    <submittedName>
        <fullName evidence="2">Uncharacterized protein</fullName>
    </submittedName>
</protein>